<dbReference type="EMBL" id="KU963250">
    <property type="protein sequence ID" value="AMS02879.1"/>
    <property type="molecule type" value="Genomic_DNA"/>
</dbReference>
<keyword evidence="4" id="KW-1185">Reference proteome</keyword>
<keyword evidence="2" id="KW-1133">Transmembrane helix</keyword>
<keyword evidence="2" id="KW-0472">Membrane</keyword>
<evidence type="ECO:0000313" key="4">
    <source>
        <dbReference type="Proteomes" id="UP000201202"/>
    </source>
</evidence>
<proteinExistence type="predicted"/>
<keyword evidence="2" id="KW-0812">Transmembrane</keyword>
<organism evidence="3 4">
    <name type="scientific">Gordonia phage Vivi2</name>
    <dbReference type="NCBI Taxonomy" id="1821564"/>
    <lineage>
        <taxon>Viruses</taxon>
        <taxon>Duplodnaviria</taxon>
        <taxon>Heunggongvirae</taxon>
        <taxon>Uroviricota</taxon>
        <taxon>Caudoviricetes</taxon>
        <taxon>Stackebrandtviridae</taxon>
        <taxon>Schenleyvirinae</taxon>
        <taxon>Vividuovirus</taxon>
        <taxon>Vividuovirus vivi2</taxon>
    </lineage>
</organism>
<evidence type="ECO:0000256" key="1">
    <source>
        <dbReference type="SAM" id="MobiDB-lite"/>
    </source>
</evidence>
<name>A0A142K9U6_9CAUD</name>
<dbReference type="OrthoDB" id="23038at10239"/>
<dbReference type="GeneID" id="29126856"/>
<dbReference type="Proteomes" id="UP000201202">
    <property type="component" value="Segment"/>
</dbReference>
<evidence type="ECO:0000256" key="2">
    <source>
        <dbReference type="SAM" id="Phobius"/>
    </source>
</evidence>
<dbReference type="RefSeq" id="YP_009301971.1">
    <property type="nucleotide sequence ID" value="NC_031239.1"/>
</dbReference>
<dbReference type="KEGG" id="vg:29126856"/>
<protein>
    <submittedName>
        <fullName evidence="3">Uncharacterized protein</fullName>
    </submittedName>
</protein>
<gene>
    <name evidence="3" type="primary">47</name>
    <name evidence="3" type="ORF">SEA_VIVI2_47</name>
</gene>
<evidence type="ECO:0000313" key="3">
    <source>
        <dbReference type="EMBL" id="AMS02879.1"/>
    </source>
</evidence>
<reference evidence="3 4" key="1">
    <citation type="submission" date="2016-03" db="EMBL/GenBank/DDBJ databases">
        <authorList>
            <person name="Arora C."/>
            <person name="Burnet G."/>
            <person name="Bortz M."/>
            <person name="Conover D.H."/>
            <person name="Ghobrial J.A."/>
            <person name="Mezghani N.A."/>
            <person name="Thompson P.K."/>
            <person name="Ulbrich M.C."/>
            <person name="Furbee E.C."/>
            <person name="Grubb S.R."/>
            <person name="Warner M.H."/>
            <person name="Montgomery M.T."/>
            <person name="Garlena R.A."/>
            <person name="Russell D.A."/>
            <person name="Pope W.H."/>
            <person name="Jacobs-Sera D."/>
            <person name="Hendrix R.W."/>
            <person name="Hatfull G.F."/>
        </authorList>
    </citation>
    <scope>NUCLEOTIDE SEQUENCE [LARGE SCALE GENOMIC DNA]</scope>
</reference>
<accession>A0A142K9U6</accession>
<sequence length="149" mass="17255">MDPNALPDNTPGWIVLAAFVLVGLKYLGQFLAEASETWAKVLGPLGKRWRARGARRQIERAETAGGQLASLESDMKFYRARAHRFERRHGRFLEWYEQVDQPFHDDLHITAAESRMRLPEWQRLSDWMREHPDPIDQPRSGDEKVGSSD</sequence>
<feature type="transmembrane region" description="Helical" evidence="2">
    <location>
        <begin position="12"/>
        <end position="32"/>
    </location>
</feature>
<feature type="region of interest" description="Disordered" evidence="1">
    <location>
        <begin position="128"/>
        <end position="149"/>
    </location>
</feature>